<dbReference type="Gene3D" id="1.10.3720.10">
    <property type="entry name" value="MetI-like"/>
    <property type="match status" value="1"/>
</dbReference>
<dbReference type="GO" id="GO:0055085">
    <property type="term" value="P:transmembrane transport"/>
    <property type="evidence" value="ECO:0007669"/>
    <property type="project" value="InterPro"/>
</dbReference>
<comment type="caution">
    <text evidence="9">The sequence shown here is derived from an EMBL/GenBank/DDBJ whole genome shotgun (WGS) entry which is preliminary data.</text>
</comment>
<feature type="domain" description="ABC transmembrane type-1" evidence="8">
    <location>
        <begin position="70"/>
        <end position="260"/>
    </location>
</feature>
<comment type="similarity">
    <text evidence="7">Belongs to the binding-protein-dependent transport system permease family.</text>
</comment>
<dbReference type="AlphaFoldDB" id="A0A419SGU2"/>
<accession>A0A419SGU2</accession>
<dbReference type="OrthoDB" id="9797472at2"/>
<evidence type="ECO:0000313" key="9">
    <source>
        <dbReference type="EMBL" id="RKD23000.1"/>
    </source>
</evidence>
<evidence type="ECO:0000256" key="6">
    <source>
        <dbReference type="ARBA" id="ARBA00023136"/>
    </source>
</evidence>
<proteinExistence type="inferred from homology"/>
<feature type="transmembrane region" description="Helical" evidence="7">
    <location>
        <begin position="108"/>
        <end position="129"/>
    </location>
</feature>
<dbReference type="PANTHER" id="PTHR43386">
    <property type="entry name" value="OLIGOPEPTIDE TRANSPORT SYSTEM PERMEASE PROTEIN APPC"/>
    <property type="match status" value="1"/>
</dbReference>
<comment type="subcellular location">
    <subcellularLocation>
        <location evidence="1 7">Cell membrane</location>
        <topology evidence="1 7">Multi-pass membrane protein</topology>
    </subcellularLocation>
</comment>
<evidence type="ECO:0000313" key="10">
    <source>
        <dbReference type="Proteomes" id="UP000284219"/>
    </source>
</evidence>
<keyword evidence="3" id="KW-1003">Cell membrane</keyword>
<keyword evidence="4 7" id="KW-0812">Transmembrane</keyword>
<keyword evidence="2 7" id="KW-0813">Transport</keyword>
<dbReference type="PANTHER" id="PTHR43386:SF23">
    <property type="entry name" value="ABC TRANSPORTER"/>
    <property type="match status" value="1"/>
</dbReference>
<dbReference type="InterPro" id="IPR000515">
    <property type="entry name" value="MetI-like"/>
</dbReference>
<feature type="transmembrane region" description="Helical" evidence="7">
    <location>
        <begin position="70"/>
        <end position="96"/>
    </location>
</feature>
<name>A0A419SGU2_9BACL</name>
<evidence type="ECO:0000256" key="2">
    <source>
        <dbReference type="ARBA" id="ARBA00022448"/>
    </source>
</evidence>
<dbReference type="PROSITE" id="PS50928">
    <property type="entry name" value="ABC_TM1"/>
    <property type="match status" value="1"/>
</dbReference>
<evidence type="ECO:0000256" key="4">
    <source>
        <dbReference type="ARBA" id="ARBA00022692"/>
    </source>
</evidence>
<dbReference type="SUPFAM" id="SSF161098">
    <property type="entry name" value="MetI-like"/>
    <property type="match status" value="1"/>
</dbReference>
<dbReference type="Proteomes" id="UP000284219">
    <property type="component" value="Unassembled WGS sequence"/>
</dbReference>
<dbReference type="RefSeq" id="WP_120190489.1">
    <property type="nucleotide sequence ID" value="NZ_MCHY01000009.1"/>
</dbReference>
<gene>
    <name evidence="9" type="ORF">BEP19_12275</name>
</gene>
<dbReference type="GO" id="GO:0005886">
    <property type="term" value="C:plasma membrane"/>
    <property type="evidence" value="ECO:0007669"/>
    <property type="project" value="UniProtKB-SubCell"/>
</dbReference>
<evidence type="ECO:0000256" key="1">
    <source>
        <dbReference type="ARBA" id="ARBA00004651"/>
    </source>
</evidence>
<feature type="transmembrane region" description="Helical" evidence="7">
    <location>
        <begin position="237"/>
        <end position="256"/>
    </location>
</feature>
<reference evidence="9 10" key="1">
    <citation type="submission" date="2016-08" db="EMBL/GenBank/DDBJ databases">
        <title>Novel Firmicute Genomes.</title>
        <authorList>
            <person name="Poppleton D.I."/>
            <person name="Gribaldo S."/>
        </authorList>
    </citation>
    <scope>NUCLEOTIDE SEQUENCE [LARGE SCALE GENOMIC DNA]</scope>
    <source>
        <strain evidence="9 10">RAOx-1</strain>
    </source>
</reference>
<evidence type="ECO:0000256" key="5">
    <source>
        <dbReference type="ARBA" id="ARBA00022989"/>
    </source>
</evidence>
<organism evidence="9 10">
    <name type="scientific">Ammoniphilus oxalaticus</name>
    <dbReference type="NCBI Taxonomy" id="66863"/>
    <lineage>
        <taxon>Bacteria</taxon>
        <taxon>Bacillati</taxon>
        <taxon>Bacillota</taxon>
        <taxon>Bacilli</taxon>
        <taxon>Bacillales</taxon>
        <taxon>Paenibacillaceae</taxon>
        <taxon>Aneurinibacillus group</taxon>
        <taxon>Ammoniphilus</taxon>
    </lineage>
</organism>
<dbReference type="Pfam" id="PF00528">
    <property type="entry name" value="BPD_transp_1"/>
    <property type="match status" value="1"/>
</dbReference>
<protein>
    <submittedName>
        <fullName evidence="9">Peptide ABC transporter permease</fullName>
    </submittedName>
</protein>
<sequence length="274" mass="30305">MIWINRRTQLVLMTTVILLILAVVLIGGMLVDSDQFSVNLHQRNAPPSWDHLFGTDWLGRDMFSRVIKGLSWSIGIGLLATVGSLAIALALGLAAATLGQMVDRVITWLVDLFLSLPHLVSLLLISFALGGGLKGVVVGIALTHWPSLTRIIRAEVMQLRSAPYVQIARQLGKTRWWIARRHLLPHLRSQLVVGGLLLFPHAILHEAAISFLGLGLSPHQPAIGIILSESMRYLSTGMWWLAFFPGLCLLLVARAFDLLGENARMVYDPREAHR</sequence>
<dbReference type="InterPro" id="IPR050366">
    <property type="entry name" value="BP-dependent_transpt_permease"/>
</dbReference>
<evidence type="ECO:0000256" key="7">
    <source>
        <dbReference type="RuleBase" id="RU363032"/>
    </source>
</evidence>
<evidence type="ECO:0000256" key="3">
    <source>
        <dbReference type="ARBA" id="ARBA00022475"/>
    </source>
</evidence>
<dbReference type="CDD" id="cd06261">
    <property type="entry name" value="TM_PBP2"/>
    <property type="match status" value="1"/>
</dbReference>
<dbReference type="EMBL" id="MCHY01000009">
    <property type="protein sequence ID" value="RKD23000.1"/>
    <property type="molecule type" value="Genomic_DNA"/>
</dbReference>
<dbReference type="InterPro" id="IPR035906">
    <property type="entry name" value="MetI-like_sf"/>
</dbReference>
<feature type="transmembrane region" description="Helical" evidence="7">
    <location>
        <begin position="12"/>
        <end position="31"/>
    </location>
</feature>
<keyword evidence="10" id="KW-1185">Reference proteome</keyword>
<keyword evidence="5 7" id="KW-1133">Transmembrane helix</keyword>
<evidence type="ECO:0000259" key="8">
    <source>
        <dbReference type="PROSITE" id="PS50928"/>
    </source>
</evidence>
<keyword evidence="6 7" id="KW-0472">Membrane</keyword>